<dbReference type="Proteomes" id="UP000002210">
    <property type="component" value="Chromosome"/>
</dbReference>
<dbReference type="PATRIC" id="fig|572264.18.peg.2007"/>
<evidence type="ECO:0000313" key="2">
    <source>
        <dbReference type="Proteomes" id="UP000002210"/>
    </source>
</evidence>
<dbReference type="KEGG" id="bcx:BCA_2061"/>
<dbReference type="RefSeq" id="WP_000120811.1">
    <property type="nucleotide sequence ID" value="NC_012472.1"/>
</dbReference>
<accession>A0A158RQJ7</accession>
<proteinExistence type="predicted"/>
<dbReference type="Pfam" id="PF13289">
    <property type="entry name" value="SIR2_2"/>
    <property type="match status" value="1"/>
</dbReference>
<dbReference type="SUPFAM" id="SSF52467">
    <property type="entry name" value="DHS-like NAD/FAD-binding domain"/>
    <property type="match status" value="1"/>
</dbReference>
<dbReference type="AlphaFoldDB" id="A0A158RQJ7"/>
<organism evidence="1 2">
    <name type="scientific">Bacillus cereus (strain 03BB102)</name>
    <dbReference type="NCBI Taxonomy" id="572264"/>
    <lineage>
        <taxon>Bacteria</taxon>
        <taxon>Bacillati</taxon>
        <taxon>Bacillota</taxon>
        <taxon>Bacilli</taxon>
        <taxon>Bacillales</taxon>
        <taxon>Bacillaceae</taxon>
        <taxon>Bacillus</taxon>
        <taxon>Bacillus cereus group</taxon>
    </lineage>
</organism>
<protein>
    <submittedName>
        <fullName evidence="1">Uncharacterized protein</fullName>
    </submittedName>
</protein>
<dbReference type="EMBL" id="CP001407">
    <property type="protein sequence ID" value="ACO29570.1"/>
    <property type="molecule type" value="Genomic_DNA"/>
</dbReference>
<gene>
    <name evidence="1" type="ordered locus">BCA_2061</name>
</gene>
<evidence type="ECO:0000313" key="1">
    <source>
        <dbReference type="EMBL" id="ACO29570.1"/>
    </source>
</evidence>
<sequence length="449" mass="51949">MSYLDIATALATNSLTLFVGTGLSKHLTDGAAPNWLELMIQLAQKLDDSKVMEDLFDPDESGKYISCKMELTICAQILELEFSNKGLNIREEIKKILDATINSDTINEEKVEKLSLFLNTHPTINIVTTNYDNILSEYVLKDNRRVIIDGRTLAKENSGINIYHIHGSILKPQSIVLTMNDYFKFQYSENYLSRKLYTLLQETTVVVLGYSLGDFNLNTILNEVHNSKASAYKNTDIYYINQHKVDKMFKRYYLHAFGIDVIERCSVTNFIQRVTNKFSSAKTNIVDKAPSLKKIISGELDYVDDAVKTKGFLHRLILRASILGIETDDEDFQMYLLKVLKRKKKFCTIAGAWDQYPHLAEWIIYLGSVINFNELHLKDELENIIYYSLLNMGKDFFGYSWESYEIWMTTWNNLKYENKQFILNLINNRDYTSKSGVHDLEERYALQNA</sequence>
<reference evidence="1 2" key="1">
    <citation type="submission" date="2009-02" db="EMBL/GenBank/DDBJ databases">
        <title>Genome sequence of Bacillus cereus 03BB102.</title>
        <authorList>
            <person name="Dodson R.J."/>
            <person name="Jackson P."/>
            <person name="Munk A.C."/>
            <person name="Brettin T."/>
            <person name="Bruce D."/>
            <person name="Detter C."/>
            <person name="Tapia R."/>
            <person name="Han C."/>
            <person name="Sutton G."/>
            <person name="Sims D."/>
        </authorList>
    </citation>
    <scope>NUCLEOTIDE SEQUENCE [LARGE SCALE GENOMIC DNA]</scope>
    <source>
        <strain evidence="1 2">03BB102</strain>
    </source>
</reference>
<dbReference type="InterPro" id="IPR029035">
    <property type="entry name" value="DHS-like_NAD/FAD-binding_dom"/>
</dbReference>
<name>A0A158RQJ7_BACC3</name>